<dbReference type="PANTHER" id="PTHR22762">
    <property type="entry name" value="ALPHA-GLUCOSIDASE"/>
    <property type="match status" value="1"/>
</dbReference>
<dbReference type="SUPFAM" id="SSF74650">
    <property type="entry name" value="Galactose mutarotase-like"/>
    <property type="match status" value="1"/>
</dbReference>
<dbReference type="Pfam" id="PF13802">
    <property type="entry name" value="Gal_mutarotas_2"/>
    <property type="match status" value="1"/>
</dbReference>
<dbReference type="SUPFAM" id="SSF51011">
    <property type="entry name" value="Glycosyl hydrolase domain"/>
    <property type="match status" value="1"/>
</dbReference>
<dbReference type="SUPFAM" id="SSF51445">
    <property type="entry name" value="(Trans)glycosidases"/>
    <property type="match status" value="1"/>
</dbReference>
<name>A0A2T4ZCE0_9BACL</name>
<dbReference type="AlphaFoldDB" id="A0A2T4ZCE0"/>
<protein>
    <submittedName>
        <fullName evidence="7">Alpha-glucosidase</fullName>
    </submittedName>
</protein>
<evidence type="ECO:0000313" key="8">
    <source>
        <dbReference type="Proteomes" id="UP000241639"/>
    </source>
</evidence>
<accession>A0A2T4ZCE0</accession>
<feature type="domain" description="Glycoside hydrolase family 31 TIM barrel" evidence="3">
    <location>
        <begin position="264"/>
        <end position="591"/>
    </location>
</feature>
<evidence type="ECO:0000259" key="6">
    <source>
        <dbReference type="Pfam" id="PF21365"/>
    </source>
</evidence>
<gene>
    <name evidence="7" type="ORF">C8J48_2181</name>
</gene>
<comment type="similarity">
    <text evidence="1 2">Belongs to the glycosyl hydrolase 31 family.</text>
</comment>
<evidence type="ECO:0000313" key="7">
    <source>
        <dbReference type="EMBL" id="PTM59557.1"/>
    </source>
</evidence>
<dbReference type="CDD" id="cd14752">
    <property type="entry name" value="GH31_N"/>
    <property type="match status" value="1"/>
</dbReference>
<dbReference type="GO" id="GO:0030246">
    <property type="term" value="F:carbohydrate binding"/>
    <property type="evidence" value="ECO:0007669"/>
    <property type="project" value="InterPro"/>
</dbReference>
<dbReference type="GO" id="GO:0005975">
    <property type="term" value="P:carbohydrate metabolic process"/>
    <property type="evidence" value="ECO:0007669"/>
    <property type="project" value="InterPro"/>
</dbReference>
<dbReference type="GO" id="GO:0004553">
    <property type="term" value="F:hydrolase activity, hydrolyzing O-glycosyl compounds"/>
    <property type="evidence" value="ECO:0007669"/>
    <property type="project" value="InterPro"/>
</dbReference>
<dbReference type="Pfam" id="PF01055">
    <property type="entry name" value="Glyco_hydro_31_2nd"/>
    <property type="match status" value="1"/>
</dbReference>
<keyword evidence="2" id="KW-0378">Hydrolase</keyword>
<dbReference type="Proteomes" id="UP000241639">
    <property type="component" value="Unassembled WGS sequence"/>
</dbReference>
<dbReference type="Gene3D" id="3.20.20.80">
    <property type="entry name" value="Glycosidases"/>
    <property type="match status" value="1"/>
</dbReference>
<dbReference type="Gene3D" id="2.60.40.1760">
    <property type="entry name" value="glycosyl hydrolase (family 31)"/>
    <property type="match status" value="1"/>
</dbReference>
<evidence type="ECO:0000256" key="2">
    <source>
        <dbReference type="RuleBase" id="RU361185"/>
    </source>
</evidence>
<dbReference type="Pfam" id="PF21365">
    <property type="entry name" value="Glyco_hydro_31_3rd"/>
    <property type="match status" value="1"/>
</dbReference>
<dbReference type="InterPro" id="IPR000322">
    <property type="entry name" value="Glyco_hydro_31_TIM"/>
</dbReference>
<evidence type="ECO:0000259" key="4">
    <source>
        <dbReference type="Pfam" id="PF13802"/>
    </source>
</evidence>
<comment type="caution">
    <text evidence="7">The sequence shown here is derived from an EMBL/GenBank/DDBJ whole genome shotgun (WGS) entry which is preliminary data.</text>
</comment>
<feature type="domain" description="DUF5110" evidence="5">
    <location>
        <begin position="703"/>
        <end position="764"/>
    </location>
</feature>
<dbReference type="OrthoDB" id="176168at2"/>
<feature type="domain" description="Glycosyl hydrolase family 31 C-terminal" evidence="6">
    <location>
        <begin position="600"/>
        <end position="687"/>
    </location>
</feature>
<dbReference type="Gene3D" id="2.60.40.1180">
    <property type="entry name" value="Golgi alpha-mannosidase II"/>
    <property type="match status" value="2"/>
</dbReference>
<keyword evidence="2" id="KW-0326">Glycosidase</keyword>
<dbReference type="InterPro" id="IPR048395">
    <property type="entry name" value="Glyco_hydro_31_C"/>
</dbReference>
<organism evidence="7 8">
    <name type="scientific">Desmospora activa DSM 45169</name>
    <dbReference type="NCBI Taxonomy" id="1121389"/>
    <lineage>
        <taxon>Bacteria</taxon>
        <taxon>Bacillati</taxon>
        <taxon>Bacillota</taxon>
        <taxon>Bacilli</taxon>
        <taxon>Bacillales</taxon>
        <taxon>Thermoactinomycetaceae</taxon>
        <taxon>Desmospora</taxon>
    </lineage>
</organism>
<dbReference type="CDD" id="cd06599">
    <property type="entry name" value="GH31_glycosidase_Aec37"/>
    <property type="match status" value="1"/>
</dbReference>
<dbReference type="InterPro" id="IPR025887">
    <property type="entry name" value="Glyco_hydro_31_N_dom"/>
</dbReference>
<reference evidence="7 8" key="1">
    <citation type="submission" date="2018-04" db="EMBL/GenBank/DDBJ databases">
        <title>Genomic Encyclopedia of Archaeal and Bacterial Type Strains, Phase II (KMG-II): from individual species to whole genera.</title>
        <authorList>
            <person name="Goeker M."/>
        </authorList>
    </citation>
    <scope>NUCLEOTIDE SEQUENCE [LARGE SCALE GENOMIC DNA]</scope>
    <source>
        <strain evidence="7 8">DSM 45169</strain>
    </source>
</reference>
<dbReference type="RefSeq" id="WP_107726640.1">
    <property type="nucleotide sequence ID" value="NZ_PZZP01000001.1"/>
</dbReference>
<dbReference type="PANTHER" id="PTHR22762:SF165">
    <property type="entry name" value="PUTATIVE (AFU_ORTHOLOGUE AFUA_1G06560)-RELATED"/>
    <property type="match status" value="1"/>
</dbReference>
<dbReference type="EMBL" id="PZZP01000001">
    <property type="protein sequence ID" value="PTM59557.1"/>
    <property type="molecule type" value="Genomic_DNA"/>
</dbReference>
<dbReference type="Pfam" id="PF17137">
    <property type="entry name" value="DUF5110"/>
    <property type="match status" value="1"/>
</dbReference>
<dbReference type="InterPro" id="IPR033403">
    <property type="entry name" value="DUF5110"/>
</dbReference>
<proteinExistence type="inferred from homology"/>
<dbReference type="InterPro" id="IPR017853">
    <property type="entry name" value="GH"/>
</dbReference>
<keyword evidence="8" id="KW-1185">Reference proteome</keyword>
<evidence type="ECO:0000259" key="5">
    <source>
        <dbReference type="Pfam" id="PF17137"/>
    </source>
</evidence>
<sequence>MQESLFSPYEIKPYGLHFQQEDGPAVVRLFVLEENLFRVLITEGEHLQEPKTWTVAPGLEDIPYEGRDRLDLSPFSLPDFRYWREKVTVTVETDQLRAVVNLKGFRITWFENHRGRWTPIACDRQTQSYNWNRSLGSGLFHYLERDRKDHYYGLGKKTGKLNRHGRRYRMNNLDAMGYDAETTDPLYKHIPFYITYHPEKQMAYGLFYDNLSPSVFDMGAELDNYHGFYRYFQAEAGDLDYYFIGGPRVRDVVKRYTWLTGKTAFPPRWSLGYSGSTMHYTDAPDAQEQLQQFIQDCKTHQIPCSSFQLSSGYTSIDAKRYVFHWNRDKIPEPEKLVQTFAENGMKLCANIKPCLLQDHPRFQELKEKGLLVQNRWREKPEIVQFWDDTGAYLDFTHPETIRWWKDQIQEQLLQVGIASTWNDNNEYEIWDSEAQVHGFGSPRSIQGLRPVMPLLMTQASYHSQRENAPTERPYLITRSGCSGMQRYAQTWTGDNYTSWKTLKFNIPMGIGLSLSGIYNFGHDIGGFSGPAPEPELLIRWVQNGALLPRFTIHSWNDDGTVNEPWMYPEATTLIRQSLQLRYRFLPYLYHLFYQAHAYDQPIVRPAFYDYGHDPHSFKESDDFFVGSLLLVASVVEKGARERKVYLPRHSAGWFDYHTGQWYEGGQKIHLDAPLDRLPLLFRGNSIIPVTTGKGNADNEEQRGLLLYPSPEGGEAELRLLEDDGISYGYQTGDCAWLTVHLEATREEIRVTLGSEGKKPLPYQAIQLLLPPGENRRVRVGDKSWHPLDHNGKINVKVGG</sequence>
<evidence type="ECO:0000256" key="1">
    <source>
        <dbReference type="ARBA" id="ARBA00007806"/>
    </source>
</evidence>
<dbReference type="InterPro" id="IPR011013">
    <property type="entry name" value="Gal_mutarotase_sf_dom"/>
</dbReference>
<dbReference type="InterPro" id="IPR013780">
    <property type="entry name" value="Glyco_hydro_b"/>
</dbReference>
<evidence type="ECO:0000259" key="3">
    <source>
        <dbReference type="Pfam" id="PF01055"/>
    </source>
</evidence>
<feature type="domain" description="Glycoside hydrolase family 31 N-terminal" evidence="4">
    <location>
        <begin position="27"/>
        <end position="217"/>
    </location>
</feature>